<dbReference type="RefSeq" id="WP_073034545.1">
    <property type="nucleotide sequence ID" value="NZ_BMLR01000004.1"/>
</dbReference>
<dbReference type="Proteomes" id="UP000183974">
    <property type="component" value="Unassembled WGS sequence"/>
</dbReference>
<proteinExistence type="predicted"/>
<accession>A0A1M7CE63</accession>
<sequence length="391" mass="45089">MKKIPLWKVKRELKRAGRQLAGLPGVIWEYLFLRPLYDRKISRQKVVHQGAKPIAGEVAVYLVYAPDGLLASHHDMLAQIAKHGITPVVVSNLPLSETDRATLLDQSALVIERPNVGYDFGGYRDAVLQMASQLPTLERLYILNDSTWMIEAPRSWFDDVRAAGCDFVGATSNYGIRRDDVERFRDLVWEYTIDHPNYHYASYALAMGPRILRDPAFLRYWRRFRLSNHKKRTVRRGEIGLTQWVISHGYNHTATCNVFDLDHEIKKLDNTALDEVARNLVIPEDPKLERKRNEVVQSDRDTDRGREDRIQIILMTVARQAMGYSMPFYTLRYRGFQFLKKSPLSLSRESSDTMLKIMSALEGPMGRHAASEAHRLRETKGQHLGQFHDDV</sequence>
<evidence type="ECO:0000313" key="1">
    <source>
        <dbReference type="EMBL" id="SHL65466.1"/>
    </source>
</evidence>
<dbReference type="AlphaFoldDB" id="A0A1M7CE63"/>
<dbReference type="STRING" id="337701.SAMN05444398_104204"/>
<keyword evidence="2" id="KW-1185">Reference proteome</keyword>
<protein>
    <submittedName>
        <fullName evidence="1">Rhamnan synthesis protein F</fullName>
    </submittedName>
</protein>
<evidence type="ECO:0000313" key="2">
    <source>
        <dbReference type="Proteomes" id="UP000183974"/>
    </source>
</evidence>
<dbReference type="Pfam" id="PF05045">
    <property type="entry name" value="RgpF"/>
    <property type="match status" value="1"/>
</dbReference>
<organism evidence="1 2">
    <name type="scientific">Roseovarius pacificus</name>
    <dbReference type="NCBI Taxonomy" id="337701"/>
    <lineage>
        <taxon>Bacteria</taxon>
        <taxon>Pseudomonadati</taxon>
        <taxon>Pseudomonadota</taxon>
        <taxon>Alphaproteobacteria</taxon>
        <taxon>Rhodobacterales</taxon>
        <taxon>Roseobacteraceae</taxon>
        <taxon>Roseovarius</taxon>
    </lineage>
</organism>
<name>A0A1M7CE63_9RHOB</name>
<reference evidence="1 2" key="1">
    <citation type="submission" date="2016-11" db="EMBL/GenBank/DDBJ databases">
        <authorList>
            <person name="Jaros S."/>
            <person name="Januszkiewicz K."/>
            <person name="Wedrychowicz H."/>
        </authorList>
    </citation>
    <scope>NUCLEOTIDE SEQUENCE [LARGE SCALE GENOMIC DNA]</scope>
    <source>
        <strain evidence="1 2">DSM 29589</strain>
    </source>
</reference>
<dbReference type="OrthoDB" id="8849801at2"/>
<dbReference type="InterPro" id="IPR007739">
    <property type="entry name" value="RgpF"/>
</dbReference>
<dbReference type="EMBL" id="FRBR01000004">
    <property type="protein sequence ID" value="SHL65466.1"/>
    <property type="molecule type" value="Genomic_DNA"/>
</dbReference>
<gene>
    <name evidence="1" type="ORF">SAMN05444398_104204</name>
</gene>